<evidence type="ECO:0000313" key="2">
    <source>
        <dbReference type="EMBL" id="OCL99460.1"/>
    </source>
</evidence>
<dbReference type="Proteomes" id="UP000093281">
    <property type="component" value="Unassembled WGS sequence"/>
</dbReference>
<dbReference type="STRING" id="544718.AAX25_01207"/>
<evidence type="ECO:0000313" key="5">
    <source>
        <dbReference type="Proteomes" id="UP000308001"/>
    </source>
</evidence>
<protein>
    <submittedName>
        <fullName evidence="2">Uncharacterized protein</fullName>
    </submittedName>
</protein>
<feature type="transmembrane region" description="Helical" evidence="1">
    <location>
        <begin position="225"/>
        <end position="249"/>
    </location>
</feature>
<keyword evidence="1" id="KW-0472">Membrane</keyword>
<dbReference type="EMBL" id="LCUJ01000003">
    <property type="protein sequence ID" value="OCL99460.1"/>
    <property type="molecule type" value="Genomic_DNA"/>
</dbReference>
<feature type="transmembrane region" description="Helical" evidence="1">
    <location>
        <begin position="61"/>
        <end position="85"/>
    </location>
</feature>
<dbReference type="RefSeq" id="WP_066183634.1">
    <property type="nucleotide sequence ID" value="NZ_LCUJ01000003.1"/>
</dbReference>
<keyword evidence="1" id="KW-0812">Transmembrane</keyword>
<dbReference type="AlphaFoldDB" id="A0A1C0B795"/>
<evidence type="ECO:0000313" key="3">
    <source>
        <dbReference type="EMBL" id="TLS72019.1"/>
    </source>
</evidence>
<evidence type="ECO:0000313" key="4">
    <source>
        <dbReference type="Proteomes" id="UP000093281"/>
    </source>
</evidence>
<comment type="caution">
    <text evidence="2">The sequence shown here is derived from an EMBL/GenBank/DDBJ whole genome shotgun (WGS) entry which is preliminary data.</text>
</comment>
<evidence type="ECO:0000256" key="1">
    <source>
        <dbReference type="SAM" id="Phobius"/>
    </source>
</evidence>
<accession>A0A1C0B795</accession>
<feature type="transmembrane region" description="Helical" evidence="1">
    <location>
        <begin position="92"/>
        <end position="115"/>
    </location>
</feature>
<sequence length="260" mass="30328">MRLKNTFISVFLILIIFISWNTYFDTYAIELNSNSLLETTIAFGSLKFLEALLSLASNTPFLGALFEPIISFLSYISNLFFLSLLSLSLQKVILIFMQSYILNSILTIIIFVYIINKFLNFLSVENSNKLGYIVSIVIFFRFSIIIMTFLTISFENGIKSYQKQIAEEKIVYLASKIESYEKLLLENNQTIEDKEKNSFWFGSLKNKSELALKNLKTYTKDLLEAYTLLVALFLFRNLILPLIFLWIFYKFITSMFRNPK</sequence>
<proteinExistence type="predicted"/>
<feature type="transmembrane region" description="Helical" evidence="1">
    <location>
        <begin position="6"/>
        <end position="24"/>
    </location>
</feature>
<dbReference type="EMBL" id="VBUF01000003">
    <property type="protein sequence ID" value="TLS72019.1"/>
    <property type="molecule type" value="Genomic_DNA"/>
</dbReference>
<keyword evidence="1" id="KW-1133">Transmembrane helix</keyword>
<feature type="transmembrane region" description="Helical" evidence="1">
    <location>
        <begin position="130"/>
        <end position="154"/>
    </location>
</feature>
<gene>
    <name evidence="2" type="ORF">AAX29_01274</name>
    <name evidence="3" type="ORF">FE246_06230</name>
</gene>
<reference evidence="4" key="1">
    <citation type="submission" date="2015-05" db="EMBL/GenBank/DDBJ databases">
        <authorList>
            <person name="Rovetto F."/>
            <person name="Cocolin L."/>
            <person name="Illeghems K."/>
            <person name="Van Nieuwerburgh F."/>
            <person name="Houf K."/>
        </authorList>
    </citation>
    <scope>NUCLEOTIDE SEQUENCE [LARGE SCALE GENOMIC DNA]</scope>
    <source>
        <strain evidence="4">DU22</strain>
    </source>
</reference>
<reference evidence="3 5" key="3">
    <citation type="submission" date="2019-05" db="EMBL/GenBank/DDBJ databases">
        <title>Arcobacter cibarius and Arcobacter thereius providing challenges in identification an antibiotic susceptibility and Quinolone resistance.</title>
        <authorList>
            <person name="Busch A."/>
            <person name="Hanel I."/>
            <person name="Hotzel H."/>
            <person name="Tomaso H."/>
        </authorList>
    </citation>
    <scope>NUCLEOTIDE SEQUENCE [LARGE SCALE GENOMIC DNA]</scope>
    <source>
        <strain evidence="3 5">17CS1191_2</strain>
    </source>
</reference>
<organism evidence="2 4">
    <name type="scientific">Aliarcobacter thereius</name>
    <dbReference type="NCBI Taxonomy" id="544718"/>
    <lineage>
        <taxon>Bacteria</taxon>
        <taxon>Pseudomonadati</taxon>
        <taxon>Campylobacterota</taxon>
        <taxon>Epsilonproteobacteria</taxon>
        <taxon>Campylobacterales</taxon>
        <taxon>Arcobacteraceae</taxon>
        <taxon>Aliarcobacter</taxon>
    </lineage>
</organism>
<name>A0A1C0B795_9BACT</name>
<reference evidence="2" key="2">
    <citation type="submission" date="2015-05" db="EMBL/GenBank/DDBJ databases">
        <authorList>
            <person name="Wang D.B."/>
            <person name="Wang M."/>
        </authorList>
    </citation>
    <scope>NUCLEOTIDE SEQUENCE [LARGE SCALE GENOMIC DNA]</scope>
    <source>
        <strain evidence="2">DU22</strain>
    </source>
</reference>
<dbReference type="Proteomes" id="UP000308001">
    <property type="component" value="Unassembled WGS sequence"/>
</dbReference>